<dbReference type="Proteomes" id="UP000215305">
    <property type="component" value="Unassembled WGS sequence"/>
</dbReference>
<feature type="compositionally biased region" description="Basic and acidic residues" evidence="5">
    <location>
        <begin position="506"/>
        <end position="516"/>
    </location>
</feature>
<dbReference type="Pfam" id="PF04082">
    <property type="entry name" value="Fungal_trans"/>
    <property type="match status" value="1"/>
</dbReference>
<dbReference type="STRING" id="41047.A0A397G8L4"/>
<sequence>MLRSSFAFILAADATSGSFLAILAASESESVTAENLVPIALTGFKESTHWTSVLSGVTEAEDQGAMQSETAFDDGSSPLEQNVLLFEGCKHATDQELLDSMPPRRESDGLVALYFRAQEYRSVIHPTEFLKRYNAFWENPSATSVSWLGLLYSIFCLTSQVQSQESGLSRAQNNAPSVWSPTALYKILGYREKVVQCLVRVWLLMGNIVQIAIRMGYHRDPQHFKSLSPYQGEMRRRMWAMIYSLDIGFSTQMGLPSSIKHSLSDTMPPRNLQDRDFDASSTDLPPERPIDELTSSTVILAKLHVATRIGAVSDLVCNPHPLSYETLVAANSKLDVTYATIPDPCPNLFWTLQASYFRARILVNWKFLGTSKDTTGSNQCWSIVIEAALEIMRLQHRMAEEYEVLDASRPTGMVDSCFINNGYFLAASIACFLVQHRKDRLSAQELLEVRSLLEKSLAIWSRTNDLSREASKVVTALRVVLGKPEEPSTHSTIEARASRRAGGGENPDHPPKDPDLTKLARAVPDTFGRSQMAFSSCTSLFDDLPLLMTDVDTATFPSMPSIPILDYWPQVDGSI</sequence>
<dbReference type="AlphaFoldDB" id="A0A397G8L4"/>
<organism evidence="7 8">
    <name type="scientific">Aspergillus thermomutatus</name>
    <name type="common">Neosartorya pseudofischeri</name>
    <dbReference type="NCBI Taxonomy" id="41047"/>
    <lineage>
        <taxon>Eukaryota</taxon>
        <taxon>Fungi</taxon>
        <taxon>Dikarya</taxon>
        <taxon>Ascomycota</taxon>
        <taxon>Pezizomycotina</taxon>
        <taxon>Eurotiomycetes</taxon>
        <taxon>Eurotiomycetidae</taxon>
        <taxon>Eurotiales</taxon>
        <taxon>Aspergillaceae</taxon>
        <taxon>Aspergillus</taxon>
        <taxon>Aspergillus subgen. Fumigati</taxon>
    </lineage>
</organism>
<accession>A0A397G8L4</accession>
<dbReference type="VEuPathDB" id="FungiDB:CDV56_101263"/>
<evidence type="ECO:0000313" key="8">
    <source>
        <dbReference type="Proteomes" id="UP000215305"/>
    </source>
</evidence>
<dbReference type="InterPro" id="IPR050613">
    <property type="entry name" value="Sec_Metabolite_Reg"/>
</dbReference>
<proteinExistence type="predicted"/>
<feature type="region of interest" description="Disordered" evidence="5">
    <location>
        <begin position="485"/>
        <end position="516"/>
    </location>
</feature>
<dbReference type="GO" id="GO:0003677">
    <property type="term" value="F:DNA binding"/>
    <property type="evidence" value="ECO:0007669"/>
    <property type="project" value="InterPro"/>
</dbReference>
<keyword evidence="2" id="KW-0805">Transcription regulation</keyword>
<evidence type="ECO:0000256" key="5">
    <source>
        <dbReference type="SAM" id="MobiDB-lite"/>
    </source>
</evidence>
<evidence type="ECO:0000256" key="4">
    <source>
        <dbReference type="ARBA" id="ARBA00023242"/>
    </source>
</evidence>
<keyword evidence="3" id="KW-0804">Transcription</keyword>
<evidence type="ECO:0000256" key="1">
    <source>
        <dbReference type="ARBA" id="ARBA00004123"/>
    </source>
</evidence>
<evidence type="ECO:0000256" key="3">
    <source>
        <dbReference type="ARBA" id="ARBA00023163"/>
    </source>
</evidence>
<dbReference type="OrthoDB" id="4934715at2759"/>
<dbReference type="CDD" id="cd12148">
    <property type="entry name" value="fungal_TF_MHR"/>
    <property type="match status" value="1"/>
</dbReference>
<keyword evidence="8" id="KW-1185">Reference proteome</keyword>
<name>A0A397G8L4_ASPTH</name>
<dbReference type="EMBL" id="NKHU02000278">
    <property type="protein sequence ID" value="RHZ45706.1"/>
    <property type="molecule type" value="Genomic_DNA"/>
</dbReference>
<dbReference type="RefSeq" id="XP_026610821.1">
    <property type="nucleotide sequence ID" value="XM_026754882.1"/>
</dbReference>
<evidence type="ECO:0000256" key="2">
    <source>
        <dbReference type="ARBA" id="ARBA00023015"/>
    </source>
</evidence>
<dbReference type="GO" id="GO:0008270">
    <property type="term" value="F:zinc ion binding"/>
    <property type="evidence" value="ECO:0007669"/>
    <property type="project" value="InterPro"/>
</dbReference>
<comment type="subcellular location">
    <subcellularLocation>
        <location evidence="1">Nucleus</location>
    </subcellularLocation>
</comment>
<dbReference type="GeneID" id="38123237"/>
<dbReference type="InterPro" id="IPR007219">
    <property type="entry name" value="XnlR_reg_dom"/>
</dbReference>
<comment type="caution">
    <text evidence="7">The sequence shown here is derived from an EMBL/GenBank/DDBJ whole genome shotgun (WGS) entry which is preliminary data.</text>
</comment>
<dbReference type="PANTHER" id="PTHR31001">
    <property type="entry name" value="UNCHARACTERIZED TRANSCRIPTIONAL REGULATORY PROTEIN"/>
    <property type="match status" value="1"/>
</dbReference>
<dbReference type="SMART" id="SM00906">
    <property type="entry name" value="Fungal_trans"/>
    <property type="match status" value="1"/>
</dbReference>
<evidence type="ECO:0000313" key="7">
    <source>
        <dbReference type="EMBL" id="RHZ45706.1"/>
    </source>
</evidence>
<feature type="domain" description="Xylanolytic transcriptional activator regulatory" evidence="6">
    <location>
        <begin position="201"/>
        <end position="275"/>
    </location>
</feature>
<reference evidence="7" key="1">
    <citation type="submission" date="2018-08" db="EMBL/GenBank/DDBJ databases">
        <title>Draft genome sequence of azole-resistant Aspergillus thermomutatus (Neosartorya pseudofischeri) strain HMR AF 39, isolated from a human nasal aspirate.</title>
        <authorList>
            <person name="Parent-Michaud M."/>
            <person name="Dufresne P.J."/>
            <person name="Fournier E."/>
            <person name="Martineau C."/>
            <person name="Moreira S."/>
            <person name="Perkins V."/>
            <person name="De Repentigny L."/>
            <person name="Dufresne S.F."/>
        </authorList>
    </citation>
    <scope>NUCLEOTIDE SEQUENCE [LARGE SCALE GENOMIC DNA]</scope>
    <source>
        <strain evidence="7">HMR AF 39</strain>
    </source>
</reference>
<gene>
    <name evidence="7" type="ORF">CDV56_101263</name>
</gene>
<protein>
    <recommendedName>
        <fullName evidence="6">Xylanolytic transcriptional activator regulatory domain-containing protein</fullName>
    </recommendedName>
</protein>
<dbReference type="GO" id="GO:0005634">
    <property type="term" value="C:nucleus"/>
    <property type="evidence" value="ECO:0007669"/>
    <property type="project" value="UniProtKB-SubCell"/>
</dbReference>
<evidence type="ECO:0000259" key="6">
    <source>
        <dbReference type="SMART" id="SM00906"/>
    </source>
</evidence>
<dbReference type="GO" id="GO:0006351">
    <property type="term" value="P:DNA-templated transcription"/>
    <property type="evidence" value="ECO:0007669"/>
    <property type="project" value="InterPro"/>
</dbReference>
<keyword evidence="4" id="KW-0539">Nucleus</keyword>
<dbReference type="PANTHER" id="PTHR31001:SF49">
    <property type="entry name" value="ZN(II)2CYS6 TRANSCRIPTION FACTOR (EUROFUNG)"/>
    <property type="match status" value="1"/>
</dbReference>